<keyword evidence="3 4" id="KW-0040">ANK repeat</keyword>
<feature type="coiled-coil region" evidence="5">
    <location>
        <begin position="150"/>
        <end position="181"/>
    </location>
</feature>
<sequence>MQCTFLEVQQDLFYCPLAEFSSGYDTTRLEGELVVADPISANIPLKNAKQITGKLVLVQRGECDFLTKALHAQKAGAIGIIVANTDEENPHVAFVMDSGQFRARQITKIPAIMAPFDTAQRLLDLIGDTQSMTLQIALVLLDATEASAVLDAQEQQKNRRLQEEEALQKQQERERKQREAKLLLRSRLTKDTTVCKYQSSPSFEVPFEVNPLPAAVPINTKHDAIECNPSLNILPHPAIPIEQKKSFQISQATSLLILDLQYYCAVPHVGKFVNQDDLNDYYFDRIRKVVVPNIQQLLQAFRSRSWEIIYGTIESATKNGRDRSKAHKLAGIHVPKNSFEAKVLDGIAPSEYDIVIPRTAVSLFSSTNTEYILRNLNIWRNDPQDTQEQLAFSHIHGLVPIEDEYLKVEMLNSSLILRAESSKERNLWLTALGEAIFCRGAPPGAEIANSVIECMRNGCEVQELENLLRSQGSCVLGVDDEGNSVLLMASKLGAPLDTFQLLLRYGADPNLVNEKDESALLVLSAAGECEIVELLIQHGVKINQKCSNGMTTLHTAASTGEIRMLQLLVAHGGNLFEIDDRGWSCLHHASAYSYGADTVKWICTSAPSLIDWPDYQRNTSLHIALHHGHRDIAQILVENRANAAIINDMGEDALAIAKVQNYDDLVDVIQVYVQPNESWIECQTEDGYTYYYNEQTGESSWYLPTEQSKIYPSSTISDDEDNGAACTGDFALCMAPVISPLQALDNPDAITKEMHRRKKERQQRRRRKNPPELSSKSTLNQ</sequence>
<comment type="caution">
    <text evidence="9">The sequence shown here is derived from an EMBL/GenBank/DDBJ whole genome shotgun (WGS) entry which is preliminary data.</text>
</comment>
<feature type="compositionally biased region" description="Polar residues" evidence="6">
    <location>
        <begin position="772"/>
        <end position="781"/>
    </location>
</feature>
<dbReference type="PROSITE" id="PS50020">
    <property type="entry name" value="WW_DOMAIN_2"/>
    <property type="match status" value="1"/>
</dbReference>
<dbReference type="InterPro" id="IPR036380">
    <property type="entry name" value="Isochorismatase-like_sf"/>
</dbReference>
<dbReference type="InterPro" id="IPR003137">
    <property type="entry name" value="PA_domain"/>
</dbReference>
<dbReference type="PROSITE" id="PS50297">
    <property type="entry name" value="ANK_REP_REGION"/>
    <property type="match status" value="2"/>
</dbReference>
<feature type="domain" description="WW" evidence="8">
    <location>
        <begin position="679"/>
        <end position="706"/>
    </location>
</feature>
<dbReference type="PANTHER" id="PTHR24124:SF14">
    <property type="entry name" value="CHROMOSOME UNDETERMINED SCAFFOLD_25, WHOLE GENOME SHOTGUN SEQUENCE"/>
    <property type="match status" value="1"/>
</dbReference>
<evidence type="ECO:0000313" key="9">
    <source>
        <dbReference type="EMBL" id="OQS04277.1"/>
    </source>
</evidence>
<dbReference type="PROSITE" id="PS01159">
    <property type="entry name" value="WW_DOMAIN_1"/>
    <property type="match status" value="1"/>
</dbReference>
<dbReference type="Pfam" id="PF02225">
    <property type="entry name" value="PA"/>
    <property type="match status" value="1"/>
</dbReference>
<dbReference type="Gene3D" id="1.25.40.20">
    <property type="entry name" value="Ankyrin repeat-containing domain"/>
    <property type="match status" value="1"/>
</dbReference>
<keyword evidence="2" id="KW-0677">Repeat</keyword>
<feature type="repeat" description="ANK" evidence="4">
    <location>
        <begin position="481"/>
        <end position="514"/>
    </location>
</feature>
<dbReference type="PANTHER" id="PTHR24124">
    <property type="entry name" value="ANKYRIN REPEAT FAMILY A"/>
    <property type="match status" value="1"/>
</dbReference>
<dbReference type="InterPro" id="IPR001849">
    <property type="entry name" value="PH_domain"/>
</dbReference>
<dbReference type="SMART" id="SM00456">
    <property type="entry name" value="WW"/>
    <property type="match status" value="1"/>
</dbReference>
<reference evidence="9 10" key="1">
    <citation type="journal article" date="2014" name="Genome Biol. Evol.">
        <title>The secreted proteins of Achlya hypogyna and Thraustotheca clavata identify the ancestral oomycete secretome and reveal gene acquisitions by horizontal gene transfer.</title>
        <authorList>
            <person name="Misner I."/>
            <person name="Blouin N."/>
            <person name="Leonard G."/>
            <person name="Richards T.A."/>
            <person name="Lane C.E."/>
        </authorList>
    </citation>
    <scope>NUCLEOTIDE SEQUENCE [LARGE SCALE GENOMIC DNA]</scope>
    <source>
        <strain evidence="9 10">ATCC 34112</strain>
    </source>
</reference>
<feature type="domain" description="PH" evidence="7">
    <location>
        <begin position="412"/>
        <end position="437"/>
    </location>
</feature>
<dbReference type="InterPro" id="IPR001202">
    <property type="entry name" value="WW_dom"/>
</dbReference>
<feature type="repeat" description="ANK" evidence="4">
    <location>
        <begin position="548"/>
        <end position="580"/>
    </location>
</feature>
<evidence type="ECO:0000256" key="3">
    <source>
        <dbReference type="ARBA" id="ARBA00023043"/>
    </source>
</evidence>
<dbReference type="InterPro" id="IPR002110">
    <property type="entry name" value="Ankyrin_rpt"/>
</dbReference>
<dbReference type="SUPFAM" id="SSF52025">
    <property type="entry name" value="PA domain"/>
    <property type="match status" value="1"/>
</dbReference>
<dbReference type="Gene3D" id="3.40.50.850">
    <property type="entry name" value="Isochorismatase-like"/>
    <property type="match status" value="1"/>
</dbReference>
<dbReference type="Proteomes" id="UP000243217">
    <property type="component" value="Unassembled WGS sequence"/>
</dbReference>
<evidence type="ECO:0000259" key="8">
    <source>
        <dbReference type="PROSITE" id="PS50020"/>
    </source>
</evidence>
<dbReference type="GO" id="GO:0010468">
    <property type="term" value="P:regulation of gene expression"/>
    <property type="evidence" value="ECO:0007669"/>
    <property type="project" value="TreeGrafter"/>
</dbReference>
<dbReference type="Pfam" id="PF12796">
    <property type="entry name" value="Ank_2"/>
    <property type="match status" value="2"/>
</dbReference>
<dbReference type="PROSITE" id="PS50003">
    <property type="entry name" value="PH_DOMAIN"/>
    <property type="match status" value="1"/>
</dbReference>
<dbReference type="InterPro" id="IPR000868">
    <property type="entry name" value="Isochorismatase-like_dom"/>
</dbReference>
<dbReference type="STRING" id="74557.A0A1W0A1Z0"/>
<dbReference type="Gene3D" id="3.50.30.30">
    <property type="match status" value="1"/>
</dbReference>
<evidence type="ECO:0000256" key="1">
    <source>
        <dbReference type="ARBA" id="ARBA00006336"/>
    </source>
</evidence>
<keyword evidence="10" id="KW-1185">Reference proteome</keyword>
<dbReference type="Gene3D" id="2.20.70.10">
    <property type="match status" value="1"/>
</dbReference>
<evidence type="ECO:0000256" key="2">
    <source>
        <dbReference type="ARBA" id="ARBA00022737"/>
    </source>
</evidence>
<evidence type="ECO:0000256" key="5">
    <source>
        <dbReference type="SAM" id="Coils"/>
    </source>
</evidence>
<protein>
    <submittedName>
        <fullName evidence="9">Uncharacterized protein</fullName>
    </submittedName>
</protein>
<keyword evidence="5" id="KW-0175">Coiled coil</keyword>
<dbReference type="GO" id="GO:0005634">
    <property type="term" value="C:nucleus"/>
    <property type="evidence" value="ECO:0007669"/>
    <property type="project" value="TreeGrafter"/>
</dbReference>
<dbReference type="SUPFAM" id="SSF52499">
    <property type="entry name" value="Isochorismatase-like hydrolases"/>
    <property type="match status" value="1"/>
</dbReference>
<dbReference type="OrthoDB" id="77835at2759"/>
<dbReference type="AlphaFoldDB" id="A0A1W0A1Z0"/>
<dbReference type="Pfam" id="PF00857">
    <property type="entry name" value="Isochorismatase"/>
    <property type="match status" value="1"/>
</dbReference>
<dbReference type="InterPro" id="IPR036020">
    <property type="entry name" value="WW_dom_sf"/>
</dbReference>
<dbReference type="InterPro" id="IPR036770">
    <property type="entry name" value="Ankyrin_rpt-contain_sf"/>
</dbReference>
<feature type="repeat" description="ANK" evidence="4">
    <location>
        <begin position="616"/>
        <end position="648"/>
    </location>
</feature>
<gene>
    <name evidence="9" type="ORF">THRCLA_03480</name>
</gene>
<dbReference type="SUPFAM" id="SSF48403">
    <property type="entry name" value="Ankyrin repeat"/>
    <property type="match status" value="1"/>
</dbReference>
<organism evidence="9 10">
    <name type="scientific">Thraustotheca clavata</name>
    <dbReference type="NCBI Taxonomy" id="74557"/>
    <lineage>
        <taxon>Eukaryota</taxon>
        <taxon>Sar</taxon>
        <taxon>Stramenopiles</taxon>
        <taxon>Oomycota</taxon>
        <taxon>Saprolegniomycetes</taxon>
        <taxon>Saprolegniales</taxon>
        <taxon>Achlyaceae</taxon>
        <taxon>Thraustotheca</taxon>
    </lineage>
</organism>
<name>A0A1W0A1Z0_9STRA</name>
<dbReference type="CDD" id="cd04818">
    <property type="entry name" value="PA_subtilisin_1"/>
    <property type="match status" value="1"/>
</dbReference>
<feature type="compositionally biased region" description="Basic residues" evidence="6">
    <location>
        <begin position="754"/>
        <end position="768"/>
    </location>
</feature>
<feature type="region of interest" description="Disordered" evidence="6">
    <location>
        <begin position="744"/>
        <end position="781"/>
    </location>
</feature>
<dbReference type="SMART" id="SM00248">
    <property type="entry name" value="ANK"/>
    <property type="match status" value="5"/>
</dbReference>
<dbReference type="Pfam" id="PF00397">
    <property type="entry name" value="WW"/>
    <property type="match status" value="1"/>
</dbReference>
<evidence type="ECO:0000256" key="4">
    <source>
        <dbReference type="PROSITE-ProRule" id="PRU00023"/>
    </source>
</evidence>
<dbReference type="InterPro" id="IPR046450">
    <property type="entry name" value="PA_dom_sf"/>
</dbReference>
<dbReference type="PROSITE" id="PS50088">
    <property type="entry name" value="ANK_REPEAT"/>
    <property type="match status" value="3"/>
</dbReference>
<evidence type="ECO:0000256" key="6">
    <source>
        <dbReference type="SAM" id="MobiDB-lite"/>
    </source>
</evidence>
<comment type="similarity">
    <text evidence="1">Belongs to the isochorismatase family.</text>
</comment>
<proteinExistence type="inferred from homology"/>
<evidence type="ECO:0000259" key="7">
    <source>
        <dbReference type="PROSITE" id="PS50003"/>
    </source>
</evidence>
<accession>A0A1W0A1Z0</accession>
<dbReference type="SUPFAM" id="SSF51045">
    <property type="entry name" value="WW domain"/>
    <property type="match status" value="1"/>
</dbReference>
<dbReference type="EMBL" id="JNBS01000648">
    <property type="protein sequence ID" value="OQS04277.1"/>
    <property type="molecule type" value="Genomic_DNA"/>
</dbReference>
<evidence type="ECO:0000313" key="10">
    <source>
        <dbReference type="Proteomes" id="UP000243217"/>
    </source>
</evidence>
<dbReference type="CDD" id="cd00201">
    <property type="entry name" value="WW"/>
    <property type="match status" value="1"/>
</dbReference>